<keyword evidence="1" id="KW-0472">Membrane</keyword>
<dbReference type="EMBL" id="FOTJ01000004">
    <property type="protein sequence ID" value="SFL30402.1"/>
    <property type="molecule type" value="Genomic_DNA"/>
</dbReference>
<protein>
    <recommendedName>
        <fullName evidence="7">DUF3592 domain-containing protein</fullName>
    </recommendedName>
</protein>
<dbReference type="Proteomes" id="UP000504756">
    <property type="component" value="Unassembled WGS sequence"/>
</dbReference>
<reference evidence="3" key="3">
    <citation type="submission" date="2023-04" db="EMBL/GenBank/DDBJ databases">
        <title>Genomic analysis of Lactococcus garvieae isolates.</title>
        <authorList>
            <person name="Zhanghang C."/>
        </authorList>
    </citation>
    <scope>NUCLEOTIDE SEQUENCE</scope>
    <source>
        <strain evidence="3">ZB-1</strain>
    </source>
</reference>
<evidence type="ECO:0000313" key="3">
    <source>
        <dbReference type="EMBL" id="MDH7959287.1"/>
    </source>
</evidence>
<feature type="transmembrane region" description="Helical" evidence="1">
    <location>
        <begin position="108"/>
        <end position="128"/>
    </location>
</feature>
<dbReference type="AlphaFoldDB" id="A0A1I4GK22"/>
<keyword evidence="1" id="KW-0812">Transmembrane</keyword>
<evidence type="ECO:0000313" key="5">
    <source>
        <dbReference type="Proteomes" id="UP000181969"/>
    </source>
</evidence>
<evidence type="ECO:0000313" key="2">
    <source>
        <dbReference type="EMBL" id="GFO51574.1"/>
    </source>
</evidence>
<dbReference type="Proteomes" id="UP001157396">
    <property type="component" value="Unassembled WGS sequence"/>
</dbReference>
<evidence type="ECO:0000256" key="1">
    <source>
        <dbReference type="SAM" id="Phobius"/>
    </source>
</evidence>
<reference evidence="4 5" key="1">
    <citation type="submission" date="2016-10" db="EMBL/GenBank/DDBJ databases">
        <authorList>
            <person name="de Groot N.N."/>
        </authorList>
    </citation>
    <scope>NUCLEOTIDE SEQUENCE [LARGE SCALE GENOMIC DNA]</scope>
    <source>
        <strain evidence="4 5">M79</strain>
    </source>
</reference>
<evidence type="ECO:0000313" key="4">
    <source>
        <dbReference type="EMBL" id="SFL30402.1"/>
    </source>
</evidence>
<sequence length="152" mass="17087">MKNTVKILQGISRILLLVVGLALISGSLFFTGVHMANKNVTKTETQGVVVRGDEALKEVNYTFEGVSHQVRPLDTYFRNLGTIDTEIKIYVDNEHPERIFLTYHGDGLMRTAGILAGWGLLLLVILLGERQLMSRMKKLEQLAEEEEKETLS</sequence>
<accession>A0A1I4GK22</accession>
<dbReference type="EMBL" id="JARYTV010000001">
    <property type="protein sequence ID" value="MDH7959287.1"/>
    <property type="molecule type" value="Genomic_DNA"/>
</dbReference>
<evidence type="ECO:0008006" key="7">
    <source>
        <dbReference type="Google" id="ProtNLM"/>
    </source>
</evidence>
<gene>
    <name evidence="2" type="ORF">ikelab_08490</name>
    <name evidence="3" type="ORF">QHR29_02170</name>
    <name evidence="4" type="ORF">SAMN05216438_104107</name>
</gene>
<dbReference type="RefSeq" id="WP_004257993.1">
    <property type="nucleotide sequence ID" value="NZ_AP026069.1"/>
</dbReference>
<dbReference type="EMBL" id="BLXU01000004">
    <property type="protein sequence ID" value="GFO51574.1"/>
    <property type="molecule type" value="Genomic_DNA"/>
</dbReference>
<keyword evidence="1" id="KW-1133">Transmembrane helix</keyword>
<feature type="transmembrane region" description="Helical" evidence="1">
    <location>
        <begin position="12"/>
        <end position="33"/>
    </location>
</feature>
<reference evidence="2 6" key="2">
    <citation type="submission" date="2020-06" db="EMBL/GenBank/DDBJ databases">
        <title>Draft genome sequence of Lactic acid bacteria from Okinawan-style tofu.</title>
        <authorList>
            <person name="Takara I."/>
            <person name="Ikematsu S."/>
        </authorList>
    </citation>
    <scope>NUCLEOTIDE SEQUENCE [LARGE SCALE GENOMIC DNA]</scope>
    <source>
        <strain evidence="2">Lg38</strain>
        <strain evidence="6">lg38</strain>
    </source>
</reference>
<evidence type="ECO:0000313" key="6">
    <source>
        <dbReference type="Proteomes" id="UP000504756"/>
    </source>
</evidence>
<dbReference type="OMA" id="MNKIVGI"/>
<dbReference type="GeneID" id="61074467"/>
<dbReference type="Proteomes" id="UP000181969">
    <property type="component" value="Unassembled WGS sequence"/>
</dbReference>
<proteinExistence type="predicted"/>
<dbReference type="OrthoDB" id="2242854at2"/>
<name>A0A1I4GK22_9LACT</name>
<organism evidence="4 5">
    <name type="scientific">Lactococcus garvieae</name>
    <dbReference type="NCBI Taxonomy" id="1363"/>
    <lineage>
        <taxon>Bacteria</taxon>
        <taxon>Bacillati</taxon>
        <taxon>Bacillota</taxon>
        <taxon>Bacilli</taxon>
        <taxon>Lactobacillales</taxon>
        <taxon>Streptococcaceae</taxon>
        <taxon>Lactococcus</taxon>
    </lineage>
</organism>